<feature type="transmembrane region" description="Helical" evidence="7">
    <location>
        <begin position="182"/>
        <end position="207"/>
    </location>
</feature>
<feature type="transmembrane region" description="Helical" evidence="7">
    <location>
        <begin position="382"/>
        <end position="405"/>
    </location>
</feature>
<evidence type="ECO:0000256" key="2">
    <source>
        <dbReference type="ARBA" id="ARBA00022475"/>
    </source>
</evidence>
<evidence type="ECO:0000313" key="9">
    <source>
        <dbReference type="EMBL" id="RKN08710.1"/>
    </source>
</evidence>
<feature type="transmembrane region" description="Helical" evidence="7">
    <location>
        <begin position="417"/>
        <end position="433"/>
    </location>
</feature>
<dbReference type="EMBL" id="RBDX01000010">
    <property type="protein sequence ID" value="RKN08710.1"/>
    <property type="molecule type" value="Genomic_DNA"/>
</dbReference>
<evidence type="ECO:0000256" key="1">
    <source>
        <dbReference type="ARBA" id="ARBA00004651"/>
    </source>
</evidence>
<feature type="transmembrane region" description="Helical" evidence="7">
    <location>
        <begin position="285"/>
        <end position="309"/>
    </location>
</feature>
<proteinExistence type="predicted"/>
<feature type="transmembrane region" description="Helical" evidence="7">
    <location>
        <begin position="342"/>
        <end position="361"/>
    </location>
</feature>
<keyword evidence="5 7" id="KW-0472">Membrane</keyword>
<evidence type="ECO:0000313" key="12">
    <source>
        <dbReference type="Proteomes" id="UP000275024"/>
    </source>
</evidence>
<keyword evidence="2" id="KW-1003">Cell membrane</keyword>
<evidence type="ECO:0000256" key="5">
    <source>
        <dbReference type="ARBA" id="ARBA00023136"/>
    </source>
</evidence>
<dbReference type="EMBL" id="RBDY01000010">
    <property type="protein sequence ID" value="RKN21868.1"/>
    <property type="molecule type" value="Genomic_DNA"/>
</dbReference>
<dbReference type="PANTHER" id="PTHR23513:SF6">
    <property type="entry name" value="MAJOR FACILITATOR SUPERFAMILY ASSOCIATED DOMAIN-CONTAINING PROTEIN"/>
    <property type="match status" value="1"/>
</dbReference>
<organism evidence="9 12">
    <name type="scientific">Streptomyces radicis</name>
    <dbReference type="NCBI Taxonomy" id="1750517"/>
    <lineage>
        <taxon>Bacteria</taxon>
        <taxon>Bacillati</taxon>
        <taxon>Actinomycetota</taxon>
        <taxon>Actinomycetes</taxon>
        <taxon>Kitasatosporales</taxon>
        <taxon>Streptomycetaceae</taxon>
        <taxon>Streptomyces</taxon>
    </lineage>
</organism>
<keyword evidence="4 7" id="KW-1133">Transmembrane helix</keyword>
<dbReference type="InterPro" id="IPR036259">
    <property type="entry name" value="MFS_trans_sf"/>
</dbReference>
<sequence length="457" mass="47304">MTDTEDQAGDRAGARAGDGAAGARERGFGAPFWKLWSATTVTNLGQGATGIAFPWLATELTTDAFLVALMGLALRLPWLVFSLPAGVLADRLDRRRVLLAMSLARAAVVGTVGLLVAFDAMTLPLLYACALALGFAEVLFDNTAQVLLPSVVSRERLSEANGRLMAAQIVSDDFLAGPLGGVLIGLALAVPFAFDAGTALVAAVLLLTLRGTFRARSAPADNGADADNGAAAPARRSMRAEIAEGVRWLWRNPVLRRLAIALALFNAGGAGVAAIYVLYAQEVLGLGALGFALLVSAGGVGGFLGGMLAGRVTRRIGATGSLLMLCALDLVAHVVAGFASNAWLVGTVMGATGFGVVLWNVTTVSLRQTIIPDHLLGRVNSVYRLLGWGAMPLGILALGGLVALVEAQVSREAALRAPFFAVALISVGLAFYIHRHLHARALAEALEGTQPAQPEGS</sequence>
<evidence type="ECO:0000259" key="8">
    <source>
        <dbReference type="PROSITE" id="PS50850"/>
    </source>
</evidence>
<dbReference type="AlphaFoldDB" id="A0A3A9W765"/>
<name>A0A3A9W765_9ACTN</name>
<evidence type="ECO:0000256" key="4">
    <source>
        <dbReference type="ARBA" id="ARBA00022989"/>
    </source>
</evidence>
<evidence type="ECO:0000256" key="3">
    <source>
        <dbReference type="ARBA" id="ARBA00022692"/>
    </source>
</evidence>
<dbReference type="GO" id="GO:0005886">
    <property type="term" value="C:plasma membrane"/>
    <property type="evidence" value="ECO:0007669"/>
    <property type="project" value="UniProtKB-SubCell"/>
</dbReference>
<gene>
    <name evidence="10" type="ORF">D7318_16045</name>
    <name evidence="9" type="ORF">D7319_15090</name>
</gene>
<comment type="subcellular location">
    <subcellularLocation>
        <location evidence="1">Cell membrane</location>
        <topology evidence="1">Multi-pass membrane protein</topology>
    </subcellularLocation>
</comment>
<evidence type="ECO:0000313" key="11">
    <source>
        <dbReference type="Proteomes" id="UP000268652"/>
    </source>
</evidence>
<feature type="domain" description="Major facilitator superfamily (MFS) profile" evidence="8">
    <location>
        <begin position="31"/>
        <end position="438"/>
    </location>
</feature>
<dbReference type="GO" id="GO:0022857">
    <property type="term" value="F:transmembrane transporter activity"/>
    <property type="evidence" value="ECO:0007669"/>
    <property type="project" value="InterPro"/>
</dbReference>
<evidence type="ECO:0000313" key="10">
    <source>
        <dbReference type="EMBL" id="RKN21868.1"/>
    </source>
</evidence>
<dbReference type="Proteomes" id="UP000268652">
    <property type="component" value="Unassembled WGS sequence"/>
</dbReference>
<dbReference type="Gene3D" id="1.20.1250.20">
    <property type="entry name" value="MFS general substrate transporter like domains"/>
    <property type="match status" value="1"/>
</dbReference>
<comment type="caution">
    <text evidence="9">The sequence shown here is derived from an EMBL/GenBank/DDBJ whole genome shotgun (WGS) entry which is preliminary data.</text>
</comment>
<evidence type="ECO:0000256" key="6">
    <source>
        <dbReference type="SAM" id="MobiDB-lite"/>
    </source>
</evidence>
<protein>
    <submittedName>
        <fullName evidence="9">MFS transporter</fullName>
    </submittedName>
</protein>
<accession>A0A3A9W765</accession>
<keyword evidence="11" id="KW-1185">Reference proteome</keyword>
<dbReference type="PROSITE" id="PS50850">
    <property type="entry name" value="MFS"/>
    <property type="match status" value="1"/>
</dbReference>
<reference evidence="11 12" key="1">
    <citation type="submission" date="2018-09" db="EMBL/GenBank/DDBJ databases">
        <title>Streptomyces sp. nov. DS1-2, an endophytic actinomycete isolated from roots of Dendrobium scabrilingue.</title>
        <authorList>
            <person name="Kuncharoen N."/>
            <person name="Kudo T."/>
            <person name="Ohkuma M."/>
            <person name="Yuki M."/>
            <person name="Tanasupawat S."/>
        </authorList>
    </citation>
    <scope>NUCLEOTIDE SEQUENCE [LARGE SCALE GENOMIC DNA]</scope>
    <source>
        <strain evidence="9 12">AZ1-7</strain>
        <strain evidence="10 11">DS1-2</strain>
    </source>
</reference>
<dbReference type="RefSeq" id="WP_120697789.1">
    <property type="nucleotide sequence ID" value="NZ_RBDX01000010.1"/>
</dbReference>
<dbReference type="InterPro" id="IPR020846">
    <property type="entry name" value="MFS_dom"/>
</dbReference>
<feature type="transmembrane region" description="Helical" evidence="7">
    <location>
        <begin position="97"/>
        <end position="118"/>
    </location>
</feature>
<dbReference type="InterPro" id="IPR011701">
    <property type="entry name" value="MFS"/>
</dbReference>
<dbReference type="PANTHER" id="PTHR23513">
    <property type="entry name" value="INTEGRAL MEMBRANE EFFLUX PROTEIN-RELATED"/>
    <property type="match status" value="1"/>
</dbReference>
<dbReference type="SUPFAM" id="SSF103473">
    <property type="entry name" value="MFS general substrate transporter"/>
    <property type="match status" value="1"/>
</dbReference>
<evidence type="ECO:0000256" key="7">
    <source>
        <dbReference type="SAM" id="Phobius"/>
    </source>
</evidence>
<dbReference type="CDD" id="cd06173">
    <property type="entry name" value="MFS_MefA_like"/>
    <property type="match status" value="1"/>
</dbReference>
<dbReference type="Proteomes" id="UP000275024">
    <property type="component" value="Unassembled WGS sequence"/>
</dbReference>
<keyword evidence="3 7" id="KW-0812">Transmembrane</keyword>
<feature type="transmembrane region" description="Helical" evidence="7">
    <location>
        <begin position="258"/>
        <end position="279"/>
    </location>
</feature>
<feature type="transmembrane region" description="Helical" evidence="7">
    <location>
        <begin position="316"/>
        <end position="336"/>
    </location>
</feature>
<feature type="region of interest" description="Disordered" evidence="6">
    <location>
        <begin position="1"/>
        <end position="23"/>
    </location>
</feature>
<dbReference type="Pfam" id="PF07690">
    <property type="entry name" value="MFS_1"/>
    <property type="match status" value="1"/>
</dbReference>
<feature type="transmembrane region" description="Helical" evidence="7">
    <location>
        <begin position="64"/>
        <end position="85"/>
    </location>
</feature>
<dbReference type="OrthoDB" id="145388at2"/>